<name>X1KHR1_9ZZZZ</name>
<proteinExistence type="predicted"/>
<accession>X1KHR1</accession>
<dbReference type="EMBL" id="BARU01040803">
    <property type="protein sequence ID" value="GAH81603.1"/>
    <property type="molecule type" value="Genomic_DNA"/>
</dbReference>
<protein>
    <submittedName>
        <fullName evidence="1">Uncharacterized protein</fullName>
    </submittedName>
</protein>
<gene>
    <name evidence="1" type="ORF">S03H2_63031</name>
</gene>
<feature type="non-terminal residue" evidence="1">
    <location>
        <position position="63"/>
    </location>
</feature>
<organism evidence="1">
    <name type="scientific">marine sediment metagenome</name>
    <dbReference type="NCBI Taxonomy" id="412755"/>
    <lineage>
        <taxon>unclassified sequences</taxon>
        <taxon>metagenomes</taxon>
        <taxon>ecological metagenomes</taxon>
    </lineage>
</organism>
<sequence length="63" mass="7125">MIGKAVSGEELQKLLDRQAERDNFVKQVEEELKALKVGECQVYENRPEAPLWISVGLALLVDK</sequence>
<evidence type="ECO:0000313" key="1">
    <source>
        <dbReference type="EMBL" id="GAH81603.1"/>
    </source>
</evidence>
<reference evidence="1" key="1">
    <citation type="journal article" date="2014" name="Front. Microbiol.">
        <title>High frequency of phylogenetically diverse reductive dehalogenase-homologous genes in deep subseafloor sedimentary metagenomes.</title>
        <authorList>
            <person name="Kawai M."/>
            <person name="Futagami T."/>
            <person name="Toyoda A."/>
            <person name="Takaki Y."/>
            <person name="Nishi S."/>
            <person name="Hori S."/>
            <person name="Arai W."/>
            <person name="Tsubouchi T."/>
            <person name="Morono Y."/>
            <person name="Uchiyama I."/>
            <person name="Ito T."/>
            <person name="Fujiyama A."/>
            <person name="Inagaki F."/>
            <person name="Takami H."/>
        </authorList>
    </citation>
    <scope>NUCLEOTIDE SEQUENCE</scope>
    <source>
        <strain evidence="1">Expedition CK06-06</strain>
    </source>
</reference>
<comment type="caution">
    <text evidence="1">The sequence shown here is derived from an EMBL/GenBank/DDBJ whole genome shotgun (WGS) entry which is preliminary data.</text>
</comment>
<dbReference type="AlphaFoldDB" id="X1KHR1"/>